<dbReference type="NCBIfam" id="NF040712">
    <property type="entry name" value="SepH"/>
    <property type="match status" value="1"/>
</dbReference>
<reference evidence="2 3" key="1">
    <citation type="submission" date="2016-07" db="EMBL/GenBank/DDBJ databases">
        <title>High microdiversification within the ubiquitous acI lineage of Actinobacteria.</title>
        <authorList>
            <person name="Neuenschwander S.M."/>
            <person name="Salcher M."/>
            <person name="Ghai R."/>
            <person name="Pernthaler J."/>
        </authorList>
    </citation>
    <scope>NUCLEOTIDE SEQUENCE [LARGE SCALE GENOMIC DNA]</scope>
    <source>
        <strain evidence="2">MMS-VB-114</strain>
    </source>
</reference>
<evidence type="ECO:0000259" key="1">
    <source>
        <dbReference type="Pfam" id="PF11268"/>
    </source>
</evidence>
<keyword evidence="3" id="KW-1185">Reference proteome</keyword>
<dbReference type="Pfam" id="PF11268">
    <property type="entry name" value="DUF3071"/>
    <property type="match status" value="1"/>
</dbReference>
<name>A0A249LG59_9ACTN</name>
<organism evidence="2 3">
    <name type="scientific">Candidatus Planktophila limnetica</name>
    <dbReference type="NCBI Taxonomy" id="573600"/>
    <lineage>
        <taxon>Bacteria</taxon>
        <taxon>Bacillati</taxon>
        <taxon>Actinomycetota</taxon>
        <taxon>Actinomycetes</taxon>
        <taxon>Candidatus Nanopelagicales</taxon>
        <taxon>Candidatus Nanopelagicaceae</taxon>
        <taxon>Candidatus Planktophila</taxon>
    </lineage>
</organism>
<sequence length="282" mass="31415">MPSVTLALVTDLRFTGKTPDGVHLTLADNDGNEFTLRVSDSLRASVNQQRLSSVPDDSENILSVKDIQRRLRLGESAQDIARDSGTSIEKIERFAGPILQERSFIIDKAHAIIVRRNPGEEPEPLFEVVLSRLEPRGISEEDLVWNAWRHHDGTWSLSLSYPNSDGHGDAIWEYDPTRRLVTAQDENARWMMGDAPGVTKIAEHTRPESGLIYTDEPAPAPIRITSSPELIRSEPPRLVALREEADESATRDGIVGRAKVPSWDEIMFGAGAAKKDDEDEFN</sequence>
<dbReference type="EMBL" id="CP016782">
    <property type="protein sequence ID" value="ASY27865.1"/>
    <property type="molecule type" value="Genomic_DNA"/>
</dbReference>
<dbReference type="InterPro" id="IPR047682">
    <property type="entry name" value="SepH-like"/>
</dbReference>
<feature type="domain" description="DUF3071" evidence="1">
    <location>
        <begin position="10"/>
        <end position="174"/>
    </location>
</feature>
<dbReference type="Proteomes" id="UP000217221">
    <property type="component" value="Chromosome"/>
</dbReference>
<dbReference type="KEGG" id="plim:PHILAsVB114_04330"/>
<evidence type="ECO:0000313" key="3">
    <source>
        <dbReference type="Proteomes" id="UP000217221"/>
    </source>
</evidence>
<dbReference type="InterPro" id="IPR021421">
    <property type="entry name" value="DUF3071"/>
</dbReference>
<dbReference type="AlphaFoldDB" id="A0A249LG59"/>
<accession>A0A249LG59</accession>
<gene>
    <name evidence="2" type="ORF">PHILAsVB114_04330</name>
</gene>
<protein>
    <submittedName>
        <fullName evidence="2">DUF3071 domain-containing protein</fullName>
    </submittedName>
</protein>
<proteinExistence type="predicted"/>
<evidence type="ECO:0000313" key="2">
    <source>
        <dbReference type="EMBL" id="ASY27865.1"/>
    </source>
</evidence>